<dbReference type="EMBL" id="CAJMWY010001525">
    <property type="protein sequence ID" value="CAE6469624.1"/>
    <property type="molecule type" value="Genomic_DNA"/>
</dbReference>
<evidence type="ECO:0000256" key="2">
    <source>
        <dbReference type="SAM" id="Phobius"/>
    </source>
</evidence>
<keyword evidence="2" id="KW-0812">Transmembrane</keyword>
<dbReference type="Proteomes" id="UP000663861">
    <property type="component" value="Unassembled WGS sequence"/>
</dbReference>
<evidence type="ECO:0000313" key="4">
    <source>
        <dbReference type="Proteomes" id="UP000663861"/>
    </source>
</evidence>
<name>A0A8H3GWE4_9AGAM</name>
<reference evidence="3" key="1">
    <citation type="submission" date="2021-01" db="EMBL/GenBank/DDBJ databases">
        <authorList>
            <person name="Kaushik A."/>
        </authorList>
    </citation>
    <scope>NUCLEOTIDE SEQUENCE</scope>
    <source>
        <strain evidence="3">AG4-RS23</strain>
    </source>
</reference>
<evidence type="ECO:0000256" key="1">
    <source>
        <dbReference type="SAM" id="MobiDB-lite"/>
    </source>
</evidence>
<dbReference type="AlphaFoldDB" id="A0A8H3GWE4"/>
<feature type="transmembrane region" description="Helical" evidence="2">
    <location>
        <begin position="41"/>
        <end position="59"/>
    </location>
</feature>
<evidence type="ECO:0000313" key="3">
    <source>
        <dbReference type="EMBL" id="CAE6469624.1"/>
    </source>
</evidence>
<organism evidence="3 4">
    <name type="scientific">Rhizoctonia solani</name>
    <dbReference type="NCBI Taxonomy" id="456999"/>
    <lineage>
        <taxon>Eukaryota</taxon>
        <taxon>Fungi</taxon>
        <taxon>Dikarya</taxon>
        <taxon>Basidiomycota</taxon>
        <taxon>Agaricomycotina</taxon>
        <taxon>Agaricomycetes</taxon>
        <taxon>Cantharellales</taxon>
        <taxon>Ceratobasidiaceae</taxon>
        <taxon>Rhizoctonia</taxon>
    </lineage>
</organism>
<proteinExistence type="predicted"/>
<keyword evidence="2" id="KW-1133">Transmembrane helix</keyword>
<comment type="caution">
    <text evidence="3">The sequence shown here is derived from an EMBL/GenBank/DDBJ whole genome shotgun (WGS) entry which is preliminary data.</text>
</comment>
<accession>A0A8H3GWE4</accession>
<keyword evidence="2" id="KW-0472">Membrane</keyword>
<gene>
    <name evidence="3" type="ORF">RDB_LOCUS80400</name>
</gene>
<feature type="region of interest" description="Disordered" evidence="1">
    <location>
        <begin position="247"/>
        <end position="271"/>
    </location>
</feature>
<dbReference type="OrthoDB" id="432685at2759"/>
<protein>
    <submittedName>
        <fullName evidence="3">Uncharacterized protein</fullName>
    </submittedName>
</protein>
<sequence>MRPARASFLALRPQAHGLRFGSFRADVVQIIRNRPFIGSHLASGLAGGGVVLVGGYLWFHFSGIKPAIETAIITTCLQTRPLLGIKPAIETAISISNNLKHNKTQTQTQTQVHSHNLPANEALAFLRAVAKSYVVFIPGGSWAVDSVFNSIEELHQTHHEQIDAIIHDTYADVKKIIHELAERVDVAKIGDNNDTEDITNLISSTEFDNMANITPVTQQTLNLPPNSRKLPEVAQSVSKGIQELTRGASKNALEASEAKVEDAGQLADDPY</sequence>